<accession>A0A409YV96</accession>
<reference evidence="3 4" key="1">
    <citation type="journal article" date="2018" name="Evol. Lett.">
        <title>Horizontal gene cluster transfer increased hallucinogenic mushroom diversity.</title>
        <authorList>
            <person name="Reynolds H.T."/>
            <person name="Vijayakumar V."/>
            <person name="Gluck-Thaler E."/>
            <person name="Korotkin H.B."/>
            <person name="Matheny P.B."/>
            <person name="Slot J.C."/>
        </authorList>
    </citation>
    <scope>NUCLEOTIDE SEQUENCE [LARGE SCALE GENOMIC DNA]</scope>
    <source>
        <strain evidence="3 4">2629</strain>
    </source>
</reference>
<keyword evidence="2" id="KW-0812">Transmembrane</keyword>
<name>A0A409YV96_9AGAR</name>
<dbReference type="EMBL" id="NHTK01000559">
    <property type="protein sequence ID" value="PPR06920.1"/>
    <property type="molecule type" value="Genomic_DNA"/>
</dbReference>
<organism evidence="3 4">
    <name type="scientific">Panaeolus cyanescens</name>
    <dbReference type="NCBI Taxonomy" id="181874"/>
    <lineage>
        <taxon>Eukaryota</taxon>
        <taxon>Fungi</taxon>
        <taxon>Dikarya</taxon>
        <taxon>Basidiomycota</taxon>
        <taxon>Agaricomycotina</taxon>
        <taxon>Agaricomycetes</taxon>
        <taxon>Agaricomycetidae</taxon>
        <taxon>Agaricales</taxon>
        <taxon>Agaricineae</taxon>
        <taxon>Galeropsidaceae</taxon>
        <taxon>Panaeolus</taxon>
    </lineage>
</organism>
<sequence>MDFLLSPRTTSSNSGSPSLSSSTAGGNSPVETGITGLTSRRGHSVSSQSTLREEGDNGELLSDETARNSRESRDRKGKQREQAYDQDFEHVQRSMASDIETITAIPGGLRVPFTETLGPTPLTQTTRLDHDTTFGIDIPRPDLNFSLDLDILRSPGGRTALTTDISSGFGSSSGFSSPSTPVLEESRGATAGDTTGPRSLPEPEPPKSVLKRRPDDLQSDWNGNATPGPSTRPDMRPTRDTHDSNNRPISSSRHDHRRSSRSESRRHRRDRSQERGLSRDFLLIIALCVGLASASILIVRPALTKFYGLDELGGSFSDMDWEWAAEVDL</sequence>
<keyword evidence="2" id="KW-1133">Transmembrane helix</keyword>
<proteinExistence type="predicted"/>
<evidence type="ECO:0000256" key="1">
    <source>
        <dbReference type="SAM" id="MobiDB-lite"/>
    </source>
</evidence>
<evidence type="ECO:0000313" key="3">
    <source>
        <dbReference type="EMBL" id="PPR06920.1"/>
    </source>
</evidence>
<feature type="compositionally biased region" description="Low complexity" evidence="1">
    <location>
        <begin position="166"/>
        <end position="179"/>
    </location>
</feature>
<evidence type="ECO:0000256" key="2">
    <source>
        <dbReference type="SAM" id="Phobius"/>
    </source>
</evidence>
<gene>
    <name evidence="3" type="ORF">CVT24_011002</name>
</gene>
<keyword evidence="4" id="KW-1185">Reference proteome</keyword>
<dbReference type="InParanoid" id="A0A409YV96"/>
<feature type="region of interest" description="Disordered" evidence="1">
    <location>
        <begin position="163"/>
        <end position="273"/>
    </location>
</feature>
<keyword evidence="2" id="KW-0472">Membrane</keyword>
<feature type="compositionally biased region" description="Low complexity" evidence="1">
    <location>
        <begin position="1"/>
        <end position="29"/>
    </location>
</feature>
<dbReference type="AlphaFoldDB" id="A0A409YV96"/>
<feature type="compositionally biased region" description="Basic residues" evidence="1">
    <location>
        <begin position="254"/>
        <end position="270"/>
    </location>
</feature>
<feature type="transmembrane region" description="Helical" evidence="2">
    <location>
        <begin position="281"/>
        <end position="303"/>
    </location>
</feature>
<dbReference type="Proteomes" id="UP000284842">
    <property type="component" value="Unassembled WGS sequence"/>
</dbReference>
<feature type="compositionally biased region" description="Basic and acidic residues" evidence="1">
    <location>
        <begin position="233"/>
        <end position="245"/>
    </location>
</feature>
<comment type="caution">
    <text evidence="3">The sequence shown here is derived from an EMBL/GenBank/DDBJ whole genome shotgun (WGS) entry which is preliminary data.</text>
</comment>
<dbReference type="OrthoDB" id="3022434at2759"/>
<protein>
    <submittedName>
        <fullName evidence="3">Uncharacterized protein</fullName>
    </submittedName>
</protein>
<feature type="compositionally biased region" description="Polar residues" evidence="1">
    <location>
        <begin position="219"/>
        <end position="229"/>
    </location>
</feature>
<feature type="compositionally biased region" description="Basic and acidic residues" evidence="1">
    <location>
        <begin position="64"/>
        <end position="88"/>
    </location>
</feature>
<feature type="region of interest" description="Disordered" evidence="1">
    <location>
        <begin position="1"/>
        <end position="88"/>
    </location>
</feature>
<evidence type="ECO:0000313" key="4">
    <source>
        <dbReference type="Proteomes" id="UP000284842"/>
    </source>
</evidence>